<gene>
    <name evidence="2" type="ORF">TSACC_22784</name>
</gene>
<dbReference type="SMART" id="SM00849">
    <property type="entry name" value="Lactamase_B"/>
    <property type="match status" value="1"/>
</dbReference>
<accession>A0A146G9L4</accession>
<dbReference type="STRING" id="690879.TSACC_22784"/>
<evidence type="ECO:0000313" key="2">
    <source>
        <dbReference type="EMBL" id="GAT34359.1"/>
    </source>
</evidence>
<comment type="caution">
    <text evidence="2">The sequence shown here is derived from an EMBL/GenBank/DDBJ whole genome shotgun (WGS) entry which is preliminary data.</text>
</comment>
<protein>
    <submittedName>
        <fullName evidence="2">Phosphoribosyl 1,2-cyclic phosphate phosphodiesterase</fullName>
    </submittedName>
</protein>
<dbReference type="EMBL" id="BDCO01000002">
    <property type="protein sequence ID" value="GAT34359.1"/>
    <property type="molecule type" value="Genomic_DNA"/>
</dbReference>
<dbReference type="InterPro" id="IPR001279">
    <property type="entry name" value="Metallo-B-lactamas"/>
</dbReference>
<dbReference type="Pfam" id="PF12706">
    <property type="entry name" value="Lactamase_B_2"/>
    <property type="match status" value="1"/>
</dbReference>
<reference evidence="3" key="1">
    <citation type="journal article" date="2017" name="Genome Announc.">
        <title>Draft Genome Sequence of Terrimicrobium sacchariphilum NM-5T, a Facultative Anaerobic Soil Bacterium of the Class Spartobacteria.</title>
        <authorList>
            <person name="Qiu Y.L."/>
            <person name="Tourlousse D.M."/>
            <person name="Matsuura N."/>
            <person name="Ohashi A."/>
            <person name="Sekiguchi Y."/>
        </authorList>
    </citation>
    <scope>NUCLEOTIDE SEQUENCE [LARGE SCALE GENOMIC DNA]</scope>
    <source>
        <strain evidence="3">NM-5</strain>
    </source>
</reference>
<sequence>MRELEILFLGTGTSHGVPVIGCECAVCRSDDPRDQRLRSSIQLRTPEMVIQVDTPPDFRTQCLREGLRHIDAVVYTHSHTDHVLGFDDLRRFCEIEDKNMPIYGSQRTIDDLRRIFAYAFSEEYRYRNYIRPEPTIVDGPFRLGETEIVPVDLPHGRMTTTGLVFSRGGERKLAYFTDCAEVPDAAIEAARGAEILVLDALRYADHPTHMTVDEALAVAGRVQPGSTYFTHMCHELGHAETEKNLPPGVRLAYDGLRLTL</sequence>
<dbReference type="Proteomes" id="UP000076023">
    <property type="component" value="Unassembled WGS sequence"/>
</dbReference>
<dbReference type="AlphaFoldDB" id="A0A146G9L4"/>
<dbReference type="RefSeq" id="WP_084400498.1">
    <property type="nucleotide sequence ID" value="NZ_BDCO01000002.1"/>
</dbReference>
<evidence type="ECO:0000259" key="1">
    <source>
        <dbReference type="SMART" id="SM00849"/>
    </source>
</evidence>
<dbReference type="PANTHER" id="PTHR42663:SF6">
    <property type="entry name" value="HYDROLASE C777.06C-RELATED"/>
    <property type="match status" value="1"/>
</dbReference>
<dbReference type="CDD" id="cd16279">
    <property type="entry name" value="metallo-hydrolase-like_MBL-fold"/>
    <property type="match status" value="1"/>
</dbReference>
<evidence type="ECO:0000313" key="3">
    <source>
        <dbReference type="Proteomes" id="UP000076023"/>
    </source>
</evidence>
<dbReference type="SUPFAM" id="SSF56281">
    <property type="entry name" value="Metallo-hydrolase/oxidoreductase"/>
    <property type="match status" value="1"/>
</dbReference>
<dbReference type="InParanoid" id="A0A146G9L4"/>
<dbReference type="InterPro" id="IPR036866">
    <property type="entry name" value="RibonucZ/Hydroxyglut_hydro"/>
</dbReference>
<dbReference type="FunCoup" id="A0A146G9L4">
    <property type="interactions" value="11"/>
</dbReference>
<organism evidence="2 3">
    <name type="scientific">Terrimicrobium sacchariphilum</name>
    <dbReference type="NCBI Taxonomy" id="690879"/>
    <lineage>
        <taxon>Bacteria</taxon>
        <taxon>Pseudomonadati</taxon>
        <taxon>Verrucomicrobiota</taxon>
        <taxon>Terrimicrobiia</taxon>
        <taxon>Terrimicrobiales</taxon>
        <taxon>Terrimicrobiaceae</taxon>
        <taxon>Terrimicrobium</taxon>
    </lineage>
</organism>
<keyword evidence="3" id="KW-1185">Reference proteome</keyword>
<feature type="domain" description="Metallo-beta-lactamase" evidence="1">
    <location>
        <begin position="37"/>
        <end position="231"/>
    </location>
</feature>
<name>A0A146G9L4_TERSA</name>
<dbReference type="Gene3D" id="3.60.15.10">
    <property type="entry name" value="Ribonuclease Z/Hydroxyacylglutathione hydrolase-like"/>
    <property type="match status" value="1"/>
</dbReference>
<dbReference type="PANTHER" id="PTHR42663">
    <property type="entry name" value="HYDROLASE C777.06C-RELATED-RELATED"/>
    <property type="match status" value="1"/>
</dbReference>
<proteinExistence type="predicted"/>
<dbReference type="OrthoDB" id="9800940at2"/>